<dbReference type="InterPro" id="IPR032675">
    <property type="entry name" value="LRR_dom_sf"/>
</dbReference>
<sequence>MRIDGVRETKNPLDLPMVKETKNPLDPPMVRETKNPLDLPEVRAVIATYLDRKDLVTCMRVSRDWFKDFVGPVWHTIDMNKDRESIHSNNWVLDKYGRCVRQVFNILTSNDVNNLQHPKVDSLELIEVNFSTPFEPTLAFDLIRRCSATLTHLHFWGPMLQIATPTSTASTRARGQNEHHMELRIAGLCLLSSLGSTTSGSRLTSLSLRRISISHEVFTTLLRNSPKLRKLNISQVAVTHFNSAFDQFRDSSVTHLYATLDEISKPDPGAQWAPSLLHQFSQLQEWHLLKVDRCSGWGSDTEFGREVAECCPRLKSLRFEAADDSDKLSDLLVDSFRRIESCALSAKNLSTSLVLGLNSHSNTLTSLTITDKCVNDVDMRWLYLVPKTCSRLEILSMAELVLDLASVKQHEWTCHDLRVLRVRFRGLEDAQLINACIRDVCFQRQRPCRTSTVDSVSAQVSSHLLQFSKLSTVSLGAKPSMKMGLVRLPKNPLDLPEIRTLVASFLDRKDCFSCMRVSQDWFKDFVGPVWYSIDMAKDDKFVTLSPQVLAKYGHCIRQVLNILTFDHVKALTHPKLDSVTSMSVVNHGNPYHRAIEFDFIRRNNASLTELDFQAWRPHHDTPHELQNRNENYLEPSILAKSESRLTNLSLGCVYFTHEGFTTILRNSPALRKLKLSRVIVVHYNSAFELFKGSSVTSLHASLAEICMPDPGLGWTPSLLHLFPRLEEWHLPCVDRSSNWGDDIAFRRELRDCCPRLKTLRFDPVDDTDKLSDLLFNSFRQPESCTFSAKNLSQGMILSLFSHLNTLTTIKITDKYTDDETLRWLYLIPKSCSHLEVLSMQDLVLDMESVEEHEWICKHLRELRVRFKGLEDIQLIDECLRKVCLQRQHPSPFSALHSTPLQVSRHLLQFEKLTTVSLGTKLYRLPHSAT</sequence>
<dbReference type="SUPFAM" id="SSF81383">
    <property type="entry name" value="F-box domain"/>
    <property type="match status" value="1"/>
</dbReference>
<dbReference type="OrthoDB" id="2382806at2759"/>
<name>A0A9P6UR35_9FUNG</name>
<proteinExistence type="predicted"/>
<dbReference type="AlphaFoldDB" id="A0A9P6UR35"/>
<evidence type="ECO:0000313" key="1">
    <source>
        <dbReference type="EMBL" id="KAG0316061.1"/>
    </source>
</evidence>
<dbReference type="PANTHER" id="PTHR38926">
    <property type="entry name" value="F-BOX DOMAIN CONTAINING PROTEIN, EXPRESSED"/>
    <property type="match status" value="1"/>
</dbReference>
<protein>
    <recommendedName>
        <fullName evidence="3">F-box domain-containing protein</fullName>
    </recommendedName>
</protein>
<evidence type="ECO:0008006" key="3">
    <source>
        <dbReference type="Google" id="ProtNLM"/>
    </source>
</evidence>
<keyword evidence="2" id="KW-1185">Reference proteome</keyword>
<reference evidence="1" key="1">
    <citation type="journal article" date="2020" name="Fungal Divers.">
        <title>Resolving the Mortierellaceae phylogeny through synthesis of multi-gene phylogenetics and phylogenomics.</title>
        <authorList>
            <person name="Vandepol N."/>
            <person name="Liber J."/>
            <person name="Desiro A."/>
            <person name="Na H."/>
            <person name="Kennedy M."/>
            <person name="Barry K."/>
            <person name="Grigoriev I.V."/>
            <person name="Miller A.N."/>
            <person name="O'Donnell K."/>
            <person name="Stajich J.E."/>
            <person name="Bonito G."/>
        </authorList>
    </citation>
    <scope>NUCLEOTIDE SEQUENCE</scope>
    <source>
        <strain evidence="1">NVP60</strain>
    </source>
</reference>
<evidence type="ECO:0000313" key="2">
    <source>
        <dbReference type="Proteomes" id="UP000823405"/>
    </source>
</evidence>
<accession>A0A9P6UR35</accession>
<dbReference type="PANTHER" id="PTHR38926:SF72">
    <property type="entry name" value="IM:7136021-RELATED"/>
    <property type="match status" value="1"/>
</dbReference>
<comment type="caution">
    <text evidence="1">The sequence shown here is derived from an EMBL/GenBank/DDBJ whole genome shotgun (WGS) entry which is preliminary data.</text>
</comment>
<dbReference type="SUPFAM" id="SSF52047">
    <property type="entry name" value="RNI-like"/>
    <property type="match status" value="2"/>
</dbReference>
<dbReference type="InterPro" id="IPR036047">
    <property type="entry name" value="F-box-like_dom_sf"/>
</dbReference>
<dbReference type="EMBL" id="JAAAIN010000333">
    <property type="protein sequence ID" value="KAG0316061.1"/>
    <property type="molecule type" value="Genomic_DNA"/>
</dbReference>
<dbReference type="Proteomes" id="UP000823405">
    <property type="component" value="Unassembled WGS sequence"/>
</dbReference>
<dbReference type="Gene3D" id="3.80.10.10">
    <property type="entry name" value="Ribonuclease Inhibitor"/>
    <property type="match status" value="3"/>
</dbReference>
<organism evidence="1 2">
    <name type="scientific">Linnemannia gamsii</name>
    <dbReference type="NCBI Taxonomy" id="64522"/>
    <lineage>
        <taxon>Eukaryota</taxon>
        <taxon>Fungi</taxon>
        <taxon>Fungi incertae sedis</taxon>
        <taxon>Mucoromycota</taxon>
        <taxon>Mortierellomycotina</taxon>
        <taxon>Mortierellomycetes</taxon>
        <taxon>Mortierellales</taxon>
        <taxon>Mortierellaceae</taxon>
        <taxon>Linnemannia</taxon>
    </lineage>
</organism>
<gene>
    <name evidence="1" type="ORF">BGZ97_007481</name>
</gene>